<evidence type="ECO:0000256" key="7">
    <source>
        <dbReference type="PIRNR" id="PIRNR036427"/>
    </source>
</evidence>
<organism evidence="9 10">
    <name type="scientific">Halanaerobium praevalens (strain ATCC 33744 / DSM 2228 / GSL)</name>
    <dbReference type="NCBI Taxonomy" id="572479"/>
    <lineage>
        <taxon>Bacteria</taxon>
        <taxon>Bacillati</taxon>
        <taxon>Bacillota</taxon>
        <taxon>Clostridia</taxon>
        <taxon>Halanaerobiales</taxon>
        <taxon>Halanaerobiaceae</taxon>
        <taxon>Halanaerobium</taxon>
    </lineage>
</organism>
<sequence length="236" mass="26539">MAKKFYGVGVGVGDSGLLTLKAVETLKNVDYICTPVSTNSDSSRALEIISNLIADQEKFIRLEFKMSKKKSELEKSRCQAAEKINDLLNSGKSVAFVTIGDPLLYSTYSYMLEKIKKWNNEIEVETVPGINSITASAAKYNLALAEGKENTAIISDVKSEEYLEKVFALFETVIILKLSRNYKTVYPVLDKLDLKKNVVIASKCGFEDEFYTEDIDYFKDEKIAYLTLMIVKREGI</sequence>
<dbReference type="GO" id="GO:0009236">
    <property type="term" value="P:cobalamin biosynthetic process"/>
    <property type="evidence" value="ECO:0007669"/>
    <property type="project" value="UniProtKB-UniRule"/>
</dbReference>
<evidence type="ECO:0000256" key="1">
    <source>
        <dbReference type="ARBA" id="ARBA00004953"/>
    </source>
</evidence>
<reference evidence="9 10" key="2">
    <citation type="journal article" date="2011" name="Stand. Genomic Sci.">
        <title>Complete genome sequence of the extremely halophilic Halanaerobium praevalens type strain (GSL).</title>
        <authorList>
            <person name="Ivanova N."/>
            <person name="Sikorski J."/>
            <person name="Chertkov O."/>
            <person name="Nolan M."/>
            <person name="Lucas S."/>
            <person name="Hammon N."/>
            <person name="Deshpande S."/>
            <person name="Cheng J.F."/>
            <person name="Tapia R."/>
            <person name="Han C."/>
            <person name="Goodwin L."/>
            <person name="Pitluck S."/>
            <person name="Huntemann M."/>
            <person name="Liolios K."/>
            <person name="Pagani I."/>
            <person name="Mavromatis K."/>
            <person name="Ovchinikova G."/>
            <person name="Pati A."/>
            <person name="Chen A."/>
            <person name="Palaniappan K."/>
            <person name="Land M."/>
            <person name="Hauser L."/>
            <person name="Brambilla E.M."/>
            <person name="Kannan K.P."/>
            <person name="Rohde M."/>
            <person name="Tindall B.J."/>
            <person name="Goker M."/>
            <person name="Detter J.C."/>
            <person name="Woyke T."/>
            <person name="Bristow J."/>
            <person name="Eisen J.A."/>
            <person name="Markowitz V."/>
            <person name="Hugenholtz P."/>
            <person name="Kyrpides N.C."/>
            <person name="Klenk H.P."/>
            <person name="Lapidus A."/>
        </authorList>
    </citation>
    <scope>NUCLEOTIDE SEQUENCE [LARGE SCALE GENOMIC DNA]</scope>
    <source>
        <strain evidence="10">ATCC 33744 / DSM 2228 / GSL</strain>
    </source>
</reference>
<protein>
    <submittedName>
        <fullName evidence="9">Precorrin-2 C20-methyltransferase</fullName>
    </submittedName>
</protein>
<evidence type="ECO:0000256" key="2">
    <source>
        <dbReference type="ARBA" id="ARBA00005879"/>
    </source>
</evidence>
<evidence type="ECO:0000259" key="8">
    <source>
        <dbReference type="Pfam" id="PF00590"/>
    </source>
</evidence>
<evidence type="ECO:0000256" key="3">
    <source>
        <dbReference type="ARBA" id="ARBA00022573"/>
    </source>
</evidence>
<dbReference type="CDD" id="cd11645">
    <property type="entry name" value="Precorrin_2_C20_MT"/>
    <property type="match status" value="1"/>
</dbReference>
<gene>
    <name evidence="9" type="ordered locus">Hprae_1530</name>
</gene>
<dbReference type="SUPFAM" id="SSF53790">
    <property type="entry name" value="Tetrapyrrole methylase"/>
    <property type="match status" value="1"/>
</dbReference>
<keyword evidence="5" id="KW-0808">Transferase</keyword>
<comment type="similarity">
    <text evidence="2 7">Belongs to the precorrin methyltransferase family.</text>
</comment>
<dbReference type="Gene3D" id="3.40.1010.10">
    <property type="entry name" value="Cobalt-precorrin-4 Transmethylase, Domain 1"/>
    <property type="match status" value="1"/>
</dbReference>
<dbReference type="eggNOG" id="COG2243">
    <property type="taxonomic scope" value="Bacteria"/>
</dbReference>
<evidence type="ECO:0000313" key="10">
    <source>
        <dbReference type="Proteomes" id="UP000006866"/>
    </source>
</evidence>
<dbReference type="STRING" id="572479.Hprae_1530"/>
<reference evidence="10" key="1">
    <citation type="submission" date="2010-10" db="EMBL/GenBank/DDBJ databases">
        <title>The complete genome of Halanaerobium praevalens DSM 2228.</title>
        <authorList>
            <consortium name="US DOE Joint Genome Institute (JGI-PGF)"/>
            <person name="Lucas S."/>
            <person name="Copeland A."/>
            <person name="Lapidus A."/>
            <person name="Glavina del Rio T."/>
            <person name="Dalin E."/>
            <person name="Tice H."/>
            <person name="Bruce D."/>
            <person name="Goodwin L."/>
            <person name="Pitluck S."/>
            <person name="Kyrpides N."/>
            <person name="Mavromatis K."/>
            <person name="Ivanova N."/>
            <person name="Ovchinnikova G."/>
            <person name="Chertkov O."/>
            <person name="Detter J.C."/>
            <person name="Han C."/>
            <person name="Larimer F."/>
            <person name="Land M."/>
            <person name="Hauser L."/>
            <person name="Markowitz V."/>
            <person name="Cheng J.-F."/>
            <person name="Hugenholtz P."/>
            <person name="Woyke T."/>
            <person name="Wu D."/>
            <person name="Tindall B."/>
            <person name="Pomrenke H.G."/>
            <person name="Brambilla E."/>
            <person name="Klenk H.-P."/>
            <person name="Eisen J.A."/>
        </authorList>
    </citation>
    <scope>NUCLEOTIDE SEQUENCE [LARGE SCALE GENOMIC DNA]</scope>
    <source>
        <strain evidence="10">ATCC 33744 / DSM 2228 / GSL</strain>
    </source>
</reference>
<evidence type="ECO:0000256" key="4">
    <source>
        <dbReference type="ARBA" id="ARBA00022603"/>
    </source>
</evidence>
<evidence type="ECO:0000256" key="5">
    <source>
        <dbReference type="ARBA" id="ARBA00022679"/>
    </source>
</evidence>
<keyword evidence="10" id="KW-1185">Reference proteome</keyword>
<dbReference type="KEGG" id="hpk:Hprae_1530"/>
<feature type="domain" description="Tetrapyrrole methylase" evidence="8">
    <location>
        <begin position="4"/>
        <end position="210"/>
    </location>
</feature>
<dbReference type="PATRIC" id="fig|572479.3.peg.1550"/>
<dbReference type="RefSeq" id="WP_014553680.1">
    <property type="nucleotide sequence ID" value="NC_017455.1"/>
</dbReference>
<name>E3DP24_HALPG</name>
<comment type="pathway">
    <text evidence="1">Cofactor biosynthesis; adenosylcobalamin biosynthesis.</text>
</comment>
<evidence type="ECO:0000256" key="6">
    <source>
        <dbReference type="ARBA" id="ARBA00022691"/>
    </source>
</evidence>
<dbReference type="Gene3D" id="3.30.950.10">
    <property type="entry name" value="Methyltransferase, Cobalt-precorrin-4 Transmethylase, Domain 2"/>
    <property type="match status" value="1"/>
</dbReference>
<dbReference type="GO" id="GO:0030788">
    <property type="term" value="F:precorrin-2 C20-methyltransferase activity"/>
    <property type="evidence" value="ECO:0007669"/>
    <property type="project" value="InterPro"/>
</dbReference>
<dbReference type="InterPro" id="IPR000878">
    <property type="entry name" value="4pyrrol_Mease"/>
</dbReference>
<dbReference type="InterPro" id="IPR006364">
    <property type="entry name" value="CobI/CbiL/CobIJ_dom"/>
</dbReference>
<evidence type="ECO:0000313" key="9">
    <source>
        <dbReference type="EMBL" id="ADO77657.1"/>
    </source>
</evidence>
<dbReference type="InterPro" id="IPR012382">
    <property type="entry name" value="CobI/CbiL"/>
</dbReference>
<dbReference type="PANTHER" id="PTHR43467">
    <property type="entry name" value="COBALT-PRECORRIN-2 C(20)-METHYLTRANSFERASE"/>
    <property type="match status" value="1"/>
</dbReference>
<dbReference type="EMBL" id="CP002175">
    <property type="protein sequence ID" value="ADO77657.1"/>
    <property type="molecule type" value="Genomic_DNA"/>
</dbReference>
<dbReference type="InterPro" id="IPR035996">
    <property type="entry name" value="4pyrrol_Methylase_sf"/>
</dbReference>
<dbReference type="Proteomes" id="UP000006866">
    <property type="component" value="Chromosome"/>
</dbReference>
<dbReference type="InterPro" id="IPR014777">
    <property type="entry name" value="4pyrrole_Mease_sub1"/>
</dbReference>
<keyword evidence="3" id="KW-0169">Cobalamin biosynthesis</keyword>
<dbReference type="HOGENOM" id="CLU_076014_2_1_9"/>
<dbReference type="AlphaFoldDB" id="E3DP24"/>
<dbReference type="PANTHER" id="PTHR43467:SF2">
    <property type="entry name" value="COBALT-PRECORRIN-2 C(20)-METHYLTRANSFERASE"/>
    <property type="match status" value="1"/>
</dbReference>
<proteinExistence type="inferred from homology"/>
<keyword evidence="6" id="KW-0949">S-adenosyl-L-methionine</keyword>
<dbReference type="PIRSF" id="PIRSF036427">
    <property type="entry name" value="Precrrn-2_mtase"/>
    <property type="match status" value="1"/>
</dbReference>
<dbReference type="NCBIfam" id="TIGR01467">
    <property type="entry name" value="cobI_cbiL"/>
    <property type="match status" value="1"/>
</dbReference>
<dbReference type="InterPro" id="IPR014776">
    <property type="entry name" value="4pyrrole_Mease_sub2"/>
</dbReference>
<dbReference type="Pfam" id="PF00590">
    <property type="entry name" value="TP_methylase"/>
    <property type="match status" value="1"/>
</dbReference>
<dbReference type="OrthoDB" id="9804789at2"/>
<dbReference type="UniPathway" id="UPA00148"/>
<dbReference type="GO" id="GO:0032259">
    <property type="term" value="P:methylation"/>
    <property type="evidence" value="ECO:0007669"/>
    <property type="project" value="UniProtKB-KW"/>
</dbReference>
<keyword evidence="4" id="KW-0489">Methyltransferase</keyword>
<accession>E3DP24</accession>